<organism evidence="2 3">
    <name type="scientific">Heterorhabditis bacteriophora</name>
    <name type="common">Entomopathogenic nematode worm</name>
    <dbReference type="NCBI Taxonomy" id="37862"/>
    <lineage>
        <taxon>Eukaryota</taxon>
        <taxon>Metazoa</taxon>
        <taxon>Ecdysozoa</taxon>
        <taxon>Nematoda</taxon>
        <taxon>Chromadorea</taxon>
        <taxon>Rhabditida</taxon>
        <taxon>Rhabditina</taxon>
        <taxon>Rhabditomorpha</taxon>
        <taxon>Strongyloidea</taxon>
        <taxon>Heterorhabditidae</taxon>
        <taxon>Heterorhabditis</taxon>
    </lineage>
</organism>
<reference evidence="3" key="1">
    <citation type="submission" date="2016-11" db="UniProtKB">
        <authorList>
            <consortium name="WormBaseParasite"/>
        </authorList>
    </citation>
    <scope>IDENTIFICATION</scope>
</reference>
<keyword evidence="2" id="KW-1185">Reference proteome</keyword>
<evidence type="ECO:0000313" key="3">
    <source>
        <dbReference type="WBParaSite" id="Hba_17108"/>
    </source>
</evidence>
<keyword evidence="1" id="KW-0812">Transmembrane</keyword>
<feature type="transmembrane region" description="Helical" evidence="1">
    <location>
        <begin position="95"/>
        <end position="112"/>
    </location>
</feature>
<evidence type="ECO:0000313" key="2">
    <source>
        <dbReference type="Proteomes" id="UP000095283"/>
    </source>
</evidence>
<evidence type="ECO:0000256" key="1">
    <source>
        <dbReference type="SAM" id="Phobius"/>
    </source>
</evidence>
<keyword evidence="1" id="KW-1133">Transmembrane helix</keyword>
<proteinExistence type="predicted"/>
<protein>
    <submittedName>
        <fullName evidence="3">HIG1 domain-containing protein</fullName>
    </submittedName>
</protein>
<name>A0A1I7XH83_HETBA</name>
<keyword evidence="1" id="KW-0472">Membrane</keyword>
<dbReference type="InterPro" id="IPR036397">
    <property type="entry name" value="RNaseH_sf"/>
</dbReference>
<sequence length="113" mass="12755">MGRASKLSLHERGQIKVLSTASYPVIFSEEKKSNLDGPDDCHSYWKYLRKEPRHFPIRNFTKGSVMVWGAFSGMGLVDLAFVSTKMNSTDYQDVLGHRLVPLLIEVVVVLIIS</sequence>
<dbReference type="AlphaFoldDB" id="A0A1I7XH83"/>
<accession>A0A1I7XH83</accession>
<dbReference type="WBParaSite" id="Hba_17108">
    <property type="protein sequence ID" value="Hba_17108"/>
    <property type="gene ID" value="Hba_17108"/>
</dbReference>
<feature type="transmembrane region" description="Helical" evidence="1">
    <location>
        <begin position="65"/>
        <end position="83"/>
    </location>
</feature>
<dbReference type="Gene3D" id="3.30.420.10">
    <property type="entry name" value="Ribonuclease H-like superfamily/Ribonuclease H"/>
    <property type="match status" value="1"/>
</dbReference>
<dbReference type="GO" id="GO:0003676">
    <property type="term" value="F:nucleic acid binding"/>
    <property type="evidence" value="ECO:0007669"/>
    <property type="project" value="InterPro"/>
</dbReference>
<dbReference type="Proteomes" id="UP000095283">
    <property type="component" value="Unplaced"/>
</dbReference>